<accession>K6X689</accession>
<dbReference type="AlphaFoldDB" id="K6X689"/>
<feature type="compositionally biased region" description="Basic and acidic residues" evidence="1">
    <location>
        <begin position="20"/>
        <end position="30"/>
    </location>
</feature>
<evidence type="ECO:0000313" key="2">
    <source>
        <dbReference type="EMBL" id="GAB94294.1"/>
    </source>
</evidence>
<evidence type="ECO:0000313" key="3">
    <source>
        <dbReference type="Proteomes" id="UP000008366"/>
    </source>
</evidence>
<comment type="caution">
    <text evidence="2">The sequence shown here is derived from an EMBL/GenBank/DDBJ whole genome shotgun (WGS) entry which is preliminary data.</text>
</comment>
<dbReference type="EMBL" id="BAHD01000004">
    <property type="protein sequence ID" value="GAB94294.1"/>
    <property type="molecule type" value="Genomic_DNA"/>
</dbReference>
<keyword evidence="3" id="KW-1185">Reference proteome</keyword>
<organism evidence="2 3">
    <name type="scientific">Kineosphaera limosa NBRC 100340</name>
    <dbReference type="NCBI Taxonomy" id="1184609"/>
    <lineage>
        <taxon>Bacteria</taxon>
        <taxon>Bacillati</taxon>
        <taxon>Actinomycetota</taxon>
        <taxon>Actinomycetes</taxon>
        <taxon>Micrococcales</taxon>
        <taxon>Dermatophilaceae</taxon>
        <taxon>Kineosphaera</taxon>
    </lineage>
</organism>
<reference evidence="2 3" key="1">
    <citation type="submission" date="2012-08" db="EMBL/GenBank/DDBJ databases">
        <title>Whole genome shotgun sequence of Kineosphaera limosa NBRC 100340.</title>
        <authorList>
            <person name="Yoshida I."/>
            <person name="Isaki S."/>
            <person name="Hosoyama A."/>
            <person name="Tsuchikane K."/>
            <person name="Katsumata H."/>
            <person name="Ando Y."/>
            <person name="Ohji S."/>
            <person name="Hamada M."/>
            <person name="Tamura T."/>
            <person name="Yamazoe A."/>
            <person name="Yamazaki S."/>
            <person name="Fujita N."/>
        </authorList>
    </citation>
    <scope>NUCLEOTIDE SEQUENCE [LARGE SCALE GENOMIC DNA]</scope>
    <source>
        <strain evidence="2 3">NBRC 100340</strain>
    </source>
</reference>
<sequence length="61" mass="6596">MLDMFYLSHTIAGGVTETANRAERPGRAGREVPGPSCPTTPAPNLVDSRCSGERVRLSHSW</sequence>
<protein>
    <submittedName>
        <fullName evidence="2">Uncharacterized protein</fullName>
    </submittedName>
</protein>
<name>K6X689_9MICO</name>
<proteinExistence type="predicted"/>
<dbReference type="Proteomes" id="UP000008366">
    <property type="component" value="Unassembled WGS sequence"/>
</dbReference>
<feature type="region of interest" description="Disordered" evidence="1">
    <location>
        <begin position="18"/>
        <end position="50"/>
    </location>
</feature>
<gene>
    <name evidence="2" type="ORF">KILIM_004_00850</name>
</gene>
<evidence type="ECO:0000256" key="1">
    <source>
        <dbReference type="SAM" id="MobiDB-lite"/>
    </source>
</evidence>